<dbReference type="STRING" id="1007099.SAMN05216287_1412"/>
<accession>A0A1H2W244</accession>
<protein>
    <submittedName>
        <fullName evidence="1">Uncharacterized protein</fullName>
    </submittedName>
</protein>
<evidence type="ECO:0000313" key="2">
    <source>
        <dbReference type="Proteomes" id="UP000243778"/>
    </source>
</evidence>
<keyword evidence="2" id="KW-1185">Reference proteome</keyword>
<name>A0A1H2W244_9PSED</name>
<reference evidence="2" key="1">
    <citation type="submission" date="2016-10" db="EMBL/GenBank/DDBJ databases">
        <authorList>
            <person name="Varghese N."/>
            <person name="Submissions S."/>
        </authorList>
    </citation>
    <scope>NUCLEOTIDE SEQUENCE [LARGE SCALE GENOMIC DNA]</scope>
    <source>
        <strain evidence="2">NRRL B-59562</strain>
    </source>
</reference>
<sequence length="341" mass="38278">MGWGMVRRLMALGKRLRRSVVALTFDADDFSDPLPCLWSKGLCRQCDFRGPEGYWQAPTESVQSESLFREHYADAHGLVWVRLSTQSRDGVAADLDRFVAAALPSIAKPFVLVTSDGDVSVPSELRPETVAALLSCSWLVAWYTQNHDGSGAPRLAPLPIGLDLHTPRPFTSPRRLLDDLARIRAMRRDARDLPPTILCDIGLSLASAQRIAAVQALHGCAHVEKVRRRVSQRAIWQRYANHPFVLSLEGNAVDCHRTWEALYLGSIVITMSSALDSLFADLPVVIIHDWSEILDQDNLRRWQLQYGPLTGREHVWSLLQAQSYMDRLRCRLELPTLPAAV</sequence>
<proteinExistence type="predicted"/>
<evidence type="ECO:0000313" key="1">
    <source>
        <dbReference type="EMBL" id="SDW74615.1"/>
    </source>
</evidence>
<dbReference type="AlphaFoldDB" id="A0A1H2W244"/>
<organism evidence="1 2">
    <name type="scientific">Pseudomonas kuykendallii</name>
    <dbReference type="NCBI Taxonomy" id="1007099"/>
    <lineage>
        <taxon>Bacteria</taxon>
        <taxon>Pseudomonadati</taxon>
        <taxon>Pseudomonadota</taxon>
        <taxon>Gammaproteobacteria</taxon>
        <taxon>Pseudomonadales</taxon>
        <taxon>Pseudomonadaceae</taxon>
        <taxon>Pseudomonas</taxon>
    </lineage>
</organism>
<gene>
    <name evidence="1" type="ORF">SAMN05216287_1412</name>
</gene>
<dbReference type="EMBL" id="FNNU01000002">
    <property type="protein sequence ID" value="SDW74615.1"/>
    <property type="molecule type" value="Genomic_DNA"/>
</dbReference>
<dbReference type="Proteomes" id="UP000243778">
    <property type="component" value="Unassembled WGS sequence"/>
</dbReference>